<protein>
    <submittedName>
        <fullName evidence="1">Uncharacterized protein</fullName>
    </submittedName>
</protein>
<name>A0A1R4I671_9GAMM</name>
<reference evidence="1 2" key="1">
    <citation type="submission" date="2017-02" db="EMBL/GenBank/DDBJ databases">
        <authorList>
            <person name="Dridi B."/>
        </authorList>
    </citation>
    <scope>NUCLEOTIDE SEQUENCE [LARGE SCALE GENOMIC DNA]</scope>
    <source>
        <strain evidence="1 2">JB380</strain>
    </source>
</reference>
<sequence>MVSADNQRFQQEARTPEVPALELQKQSLLILANSVTLGSYSIQPRSR</sequence>
<dbReference type="EMBL" id="FUKM01000063">
    <property type="protein sequence ID" value="SJN15166.1"/>
    <property type="molecule type" value="Genomic_DNA"/>
</dbReference>
<dbReference type="Proteomes" id="UP000196331">
    <property type="component" value="Unassembled WGS sequence"/>
</dbReference>
<evidence type="ECO:0000313" key="1">
    <source>
        <dbReference type="EMBL" id="SJN15166.1"/>
    </source>
</evidence>
<dbReference type="AlphaFoldDB" id="A0A1R4I671"/>
<evidence type="ECO:0000313" key="2">
    <source>
        <dbReference type="Proteomes" id="UP000196331"/>
    </source>
</evidence>
<organism evidence="1 2">
    <name type="scientific">Halomonas citrativorans</name>
    <dbReference type="NCBI Taxonomy" id="2742612"/>
    <lineage>
        <taxon>Bacteria</taxon>
        <taxon>Pseudomonadati</taxon>
        <taxon>Pseudomonadota</taxon>
        <taxon>Gammaproteobacteria</taxon>
        <taxon>Oceanospirillales</taxon>
        <taxon>Halomonadaceae</taxon>
        <taxon>Halomonas</taxon>
    </lineage>
</organism>
<accession>A0A1R4I671</accession>
<comment type="caution">
    <text evidence="1">The sequence shown here is derived from an EMBL/GenBank/DDBJ whole genome shotgun (WGS) entry which is preliminary data.</text>
</comment>
<proteinExistence type="predicted"/>
<gene>
    <name evidence="1" type="ORF">CZ787_18795</name>
</gene>